<reference evidence="2" key="1">
    <citation type="submission" date="2020-07" db="EMBL/GenBank/DDBJ databases">
        <title>Genome sequence and genetic diversity analysis of an under-domesticated orphan crop, white fonio (Digitaria exilis).</title>
        <authorList>
            <person name="Bennetzen J.L."/>
            <person name="Chen S."/>
            <person name="Ma X."/>
            <person name="Wang X."/>
            <person name="Yssel A.E.J."/>
            <person name="Chaluvadi S.R."/>
            <person name="Johnson M."/>
            <person name="Gangashetty P."/>
            <person name="Hamidou F."/>
            <person name="Sanogo M.D."/>
            <person name="Zwaenepoel A."/>
            <person name="Wallace J."/>
            <person name="Van De Peer Y."/>
            <person name="Van Deynze A."/>
        </authorList>
    </citation>
    <scope>NUCLEOTIDE SEQUENCE</scope>
    <source>
        <tissue evidence="2">Leaves</tissue>
    </source>
</reference>
<organism evidence="2 3">
    <name type="scientific">Digitaria exilis</name>
    <dbReference type="NCBI Taxonomy" id="1010633"/>
    <lineage>
        <taxon>Eukaryota</taxon>
        <taxon>Viridiplantae</taxon>
        <taxon>Streptophyta</taxon>
        <taxon>Embryophyta</taxon>
        <taxon>Tracheophyta</taxon>
        <taxon>Spermatophyta</taxon>
        <taxon>Magnoliopsida</taxon>
        <taxon>Liliopsida</taxon>
        <taxon>Poales</taxon>
        <taxon>Poaceae</taxon>
        <taxon>PACMAD clade</taxon>
        <taxon>Panicoideae</taxon>
        <taxon>Panicodae</taxon>
        <taxon>Paniceae</taxon>
        <taxon>Anthephorinae</taxon>
        <taxon>Digitaria</taxon>
    </lineage>
</organism>
<feature type="transmembrane region" description="Helical" evidence="1">
    <location>
        <begin position="6"/>
        <end position="25"/>
    </location>
</feature>
<evidence type="ECO:0000313" key="2">
    <source>
        <dbReference type="EMBL" id="KAF8783883.1"/>
    </source>
</evidence>
<sequence>MELKQVMLYLAVVLVFVVGLLIVLGDHCLKHRPTRGGLTRPSSTSGSVRYVVASSPDAARELMKTHDINFASRSAWAPMMKVFMLDGDVSRFLSMATLRREAMRVVGVVRVCGSLAVVVGEAMASRTLPSTVAVAAEGAAGVDSGNFPLSSPHCQGIAGIGTIPDVDEDELPGVGSYDGPGGNAVASAAAAVAQQRKEKERVEENQEEDAVVNAGTCLTPFPVDEVRSLYSDTL</sequence>
<keyword evidence="1" id="KW-1133">Transmembrane helix</keyword>
<keyword evidence="1" id="KW-0472">Membrane</keyword>
<dbReference type="EMBL" id="JACEFO010000036">
    <property type="protein sequence ID" value="KAF8783883.1"/>
    <property type="molecule type" value="Genomic_DNA"/>
</dbReference>
<dbReference type="Proteomes" id="UP000636709">
    <property type="component" value="Unassembled WGS sequence"/>
</dbReference>
<evidence type="ECO:0000256" key="1">
    <source>
        <dbReference type="SAM" id="Phobius"/>
    </source>
</evidence>
<gene>
    <name evidence="2" type="ORF">HU200_000330</name>
</gene>
<dbReference type="AlphaFoldDB" id="A0A835G0L5"/>
<proteinExistence type="predicted"/>
<accession>A0A835G0L5</accession>
<comment type="caution">
    <text evidence="2">The sequence shown here is derived from an EMBL/GenBank/DDBJ whole genome shotgun (WGS) entry which is preliminary data.</text>
</comment>
<protein>
    <submittedName>
        <fullName evidence="2">Uncharacterized protein</fullName>
    </submittedName>
</protein>
<keyword evidence="1" id="KW-0812">Transmembrane</keyword>
<name>A0A835G0L5_9POAL</name>
<evidence type="ECO:0000313" key="3">
    <source>
        <dbReference type="Proteomes" id="UP000636709"/>
    </source>
</evidence>
<keyword evidence="3" id="KW-1185">Reference proteome</keyword>